<dbReference type="NCBIfam" id="TIGR00170">
    <property type="entry name" value="leuC"/>
    <property type="match status" value="1"/>
</dbReference>
<comment type="pathway">
    <text evidence="3 13">Amino-acid biosynthesis; L-leucine biosynthesis; L-leucine from 3-methyl-2-oxobutanoate: step 2/4.</text>
</comment>
<protein>
    <recommendedName>
        <fullName evidence="13">3-isopropylmalate dehydratase large subunit</fullName>
        <ecNumber evidence="13">4.2.1.33</ecNumber>
    </recommendedName>
    <alternativeName>
        <fullName evidence="13">Alpha-IPM isomerase</fullName>
        <shortName evidence="13">IPMI</shortName>
    </alternativeName>
    <alternativeName>
        <fullName evidence="13">Isopropylmalate isomerase</fullName>
    </alternativeName>
</protein>
<dbReference type="PROSITE" id="PS00450">
    <property type="entry name" value="ACONITASE_1"/>
    <property type="match status" value="1"/>
</dbReference>
<dbReference type="GO" id="GO:0003861">
    <property type="term" value="F:3-isopropylmalate dehydratase activity"/>
    <property type="evidence" value="ECO:0007669"/>
    <property type="project" value="UniProtKB-EC"/>
</dbReference>
<dbReference type="InterPro" id="IPR036008">
    <property type="entry name" value="Aconitase_4Fe-4S_dom"/>
</dbReference>
<keyword evidence="7 13" id="KW-0028">Amino-acid biosynthesis</keyword>
<evidence type="ECO:0000256" key="11">
    <source>
        <dbReference type="ARBA" id="ARBA00023239"/>
    </source>
</evidence>
<evidence type="ECO:0000256" key="2">
    <source>
        <dbReference type="ARBA" id="ARBA00002695"/>
    </source>
</evidence>
<dbReference type="NCBIfam" id="NF009116">
    <property type="entry name" value="PRK12466.1"/>
    <property type="match status" value="1"/>
</dbReference>
<evidence type="ECO:0000256" key="4">
    <source>
        <dbReference type="ARBA" id="ARBA00011271"/>
    </source>
</evidence>
<dbReference type="SUPFAM" id="SSF53732">
    <property type="entry name" value="Aconitase iron-sulfur domain"/>
    <property type="match status" value="1"/>
</dbReference>
<evidence type="ECO:0000256" key="10">
    <source>
        <dbReference type="ARBA" id="ARBA00023014"/>
    </source>
</evidence>
<dbReference type="EC" id="4.2.1.33" evidence="13"/>
<reference evidence="15 16" key="1">
    <citation type="submission" date="2020-09" db="EMBL/GenBank/DDBJ databases">
        <title>Roseomonas.</title>
        <authorList>
            <person name="Zhu W."/>
        </authorList>
    </citation>
    <scope>NUCLEOTIDE SEQUENCE [LARGE SCALE GENOMIC DNA]</scope>
    <source>
        <strain evidence="15 16">573</strain>
    </source>
</reference>
<keyword evidence="9 13" id="KW-0408">Iron</keyword>
<dbReference type="Pfam" id="PF00330">
    <property type="entry name" value="Aconitase"/>
    <property type="match status" value="1"/>
</dbReference>
<dbReference type="PANTHER" id="PTHR43822:SF9">
    <property type="entry name" value="3-ISOPROPYLMALATE DEHYDRATASE"/>
    <property type="match status" value="1"/>
</dbReference>
<evidence type="ECO:0000256" key="6">
    <source>
        <dbReference type="ARBA" id="ARBA00022485"/>
    </source>
</evidence>
<dbReference type="InterPro" id="IPR018136">
    <property type="entry name" value="Aconitase_4Fe-4S_BS"/>
</dbReference>
<evidence type="ECO:0000256" key="5">
    <source>
        <dbReference type="ARBA" id="ARBA00022430"/>
    </source>
</evidence>
<dbReference type="EMBL" id="JACTNG010000001">
    <property type="protein sequence ID" value="MBO1077821.1"/>
    <property type="molecule type" value="Genomic_DNA"/>
</dbReference>
<feature type="binding site" evidence="13">
    <location>
        <position position="412"/>
    </location>
    <ligand>
        <name>[4Fe-4S] cluster</name>
        <dbReference type="ChEBI" id="CHEBI:49883"/>
    </ligand>
</feature>
<dbReference type="InterPro" id="IPR050067">
    <property type="entry name" value="IPM_dehydratase_rel_enz"/>
</dbReference>
<keyword evidence="6 13" id="KW-0004">4Fe-4S</keyword>
<keyword evidence="5 13" id="KW-0432">Leucine biosynthesis</keyword>
<proteinExistence type="inferred from homology"/>
<dbReference type="NCBIfam" id="NF004016">
    <property type="entry name" value="PRK05478.1"/>
    <property type="match status" value="1"/>
</dbReference>
<comment type="subunit">
    <text evidence="4 13">Heterodimer of LeuC and LeuD.</text>
</comment>
<evidence type="ECO:0000259" key="14">
    <source>
        <dbReference type="Pfam" id="PF00330"/>
    </source>
</evidence>
<dbReference type="PANTHER" id="PTHR43822">
    <property type="entry name" value="HOMOACONITASE, MITOCHONDRIAL-RELATED"/>
    <property type="match status" value="1"/>
</dbReference>
<evidence type="ECO:0000256" key="1">
    <source>
        <dbReference type="ARBA" id="ARBA00000491"/>
    </source>
</evidence>
<evidence type="ECO:0000313" key="16">
    <source>
        <dbReference type="Proteomes" id="UP001518989"/>
    </source>
</evidence>
<dbReference type="RefSeq" id="WP_207415221.1">
    <property type="nucleotide sequence ID" value="NZ_CP061179.1"/>
</dbReference>
<comment type="catalytic activity">
    <reaction evidence="1 13">
        <text>(2R,3S)-3-isopropylmalate = (2S)-2-isopropylmalate</text>
        <dbReference type="Rhea" id="RHEA:32287"/>
        <dbReference type="ChEBI" id="CHEBI:1178"/>
        <dbReference type="ChEBI" id="CHEBI:35121"/>
        <dbReference type="EC" id="4.2.1.33"/>
    </reaction>
</comment>
<dbReference type="CDD" id="cd01583">
    <property type="entry name" value="IPMI"/>
    <property type="match status" value="1"/>
</dbReference>
<evidence type="ECO:0000256" key="9">
    <source>
        <dbReference type="ARBA" id="ARBA00023004"/>
    </source>
</evidence>
<keyword evidence="10 13" id="KW-0411">Iron-sulfur</keyword>
<sequence>MPGTAAPRTLFDKVWDEHVILTREDGQSLLWIDRHFFHEGSHHAFAQLRARDARVARPALNIGVADHYVPTHGRGGPIADPGIRLMVDQLSDNAAKHGLRLFGLDSPGQGIVHVVGPEQGLTLPGLTIVCGDSHTSTHGAFGALAFGIGASEVAHVLMTQTLWQRRPKRMQIVMDGTLAPGIGAKDIALSIIAAIGADGAQGHAVEYAGSAVRALSMEGRLTLCNLAIESGARCGMVAPDETTLRYLRGRPFAPAGAEFDRAAAHWLSLASDPDAAFDREVRLDAAAIAPVVTWGVSPEDALPVTATLPDPAAARDESHAAQIRDGLDYMGLQAGQKISDIRIDRVFIGSCTNSRIEDLRAAAAVLAGRRSLVPGMVSPGSTLVKHQAEQEGLDRIFRDAGLEWVESGCSMCVGMNGDLVPPGERCASTTNRNFRGRQGPGSRTHLMSPAMTAAAAVCGHLTDVRPLLEGRL</sequence>
<dbReference type="PROSITE" id="PS01244">
    <property type="entry name" value="ACONITASE_2"/>
    <property type="match status" value="1"/>
</dbReference>
<dbReference type="PRINTS" id="PR00415">
    <property type="entry name" value="ACONITASE"/>
</dbReference>
<comment type="cofactor">
    <cofactor evidence="13">
        <name>[4Fe-4S] cluster</name>
        <dbReference type="ChEBI" id="CHEBI:49883"/>
    </cofactor>
    <text evidence="13">Binds 1 [4Fe-4S] cluster per subunit.</text>
</comment>
<evidence type="ECO:0000256" key="12">
    <source>
        <dbReference type="ARBA" id="ARBA00023304"/>
    </source>
</evidence>
<dbReference type="HAMAP" id="MF_01026">
    <property type="entry name" value="LeuC_type1"/>
    <property type="match status" value="1"/>
</dbReference>
<dbReference type="InterPro" id="IPR033941">
    <property type="entry name" value="IPMI_cat"/>
</dbReference>
<keyword evidence="16" id="KW-1185">Reference proteome</keyword>
<feature type="domain" description="Aconitase/3-isopropylmalate dehydratase large subunit alpha/beta/alpha" evidence="14">
    <location>
        <begin position="12"/>
        <end position="459"/>
    </location>
</feature>
<dbReference type="Proteomes" id="UP001518989">
    <property type="component" value="Unassembled WGS sequence"/>
</dbReference>
<evidence type="ECO:0000256" key="7">
    <source>
        <dbReference type="ARBA" id="ARBA00022605"/>
    </source>
</evidence>
<keyword evidence="8 13" id="KW-0479">Metal-binding</keyword>
<dbReference type="InterPro" id="IPR001030">
    <property type="entry name" value="Acoase/IPM_deHydtase_lsu_aba"/>
</dbReference>
<evidence type="ECO:0000256" key="13">
    <source>
        <dbReference type="HAMAP-Rule" id="MF_01026"/>
    </source>
</evidence>
<keyword evidence="11 13" id="KW-0456">Lyase</keyword>
<name>A0ABS3KK20_9PROT</name>
<dbReference type="InterPro" id="IPR015931">
    <property type="entry name" value="Acnase/IPM_dHydase_lsu_aba_1/3"/>
</dbReference>
<gene>
    <name evidence="13 15" type="primary">leuC</name>
    <name evidence="15" type="ORF">IAI61_02175</name>
</gene>
<feature type="binding site" evidence="13">
    <location>
        <position position="409"/>
    </location>
    <ligand>
        <name>[4Fe-4S] cluster</name>
        <dbReference type="ChEBI" id="CHEBI:49883"/>
    </ligand>
</feature>
<evidence type="ECO:0000313" key="15">
    <source>
        <dbReference type="EMBL" id="MBO1077821.1"/>
    </source>
</evidence>
<feature type="binding site" evidence="13">
    <location>
        <position position="351"/>
    </location>
    <ligand>
        <name>[4Fe-4S] cluster</name>
        <dbReference type="ChEBI" id="CHEBI:49883"/>
    </ligand>
</feature>
<evidence type="ECO:0000256" key="3">
    <source>
        <dbReference type="ARBA" id="ARBA00004729"/>
    </source>
</evidence>
<dbReference type="Gene3D" id="3.30.499.10">
    <property type="entry name" value="Aconitase, domain 3"/>
    <property type="match status" value="2"/>
</dbReference>
<keyword evidence="12 13" id="KW-0100">Branched-chain amino acid biosynthesis</keyword>
<comment type="similarity">
    <text evidence="13">Belongs to the aconitase/IPM isomerase family. LeuC type 1 subfamily.</text>
</comment>
<dbReference type="InterPro" id="IPR004430">
    <property type="entry name" value="3-IsopropMal_deHydase_lsu"/>
</dbReference>
<accession>A0ABS3KK20</accession>
<organism evidence="15 16">
    <name type="scientific">Roseomonas haemaphysalidis</name>
    <dbReference type="NCBI Taxonomy" id="2768162"/>
    <lineage>
        <taxon>Bacteria</taxon>
        <taxon>Pseudomonadati</taxon>
        <taxon>Pseudomonadota</taxon>
        <taxon>Alphaproteobacteria</taxon>
        <taxon>Acetobacterales</taxon>
        <taxon>Roseomonadaceae</taxon>
        <taxon>Roseomonas</taxon>
    </lineage>
</organism>
<comment type="caution">
    <text evidence="15">The sequence shown here is derived from an EMBL/GenBank/DDBJ whole genome shotgun (WGS) entry which is preliminary data.</text>
</comment>
<evidence type="ECO:0000256" key="8">
    <source>
        <dbReference type="ARBA" id="ARBA00022723"/>
    </source>
</evidence>
<comment type="function">
    <text evidence="2 13">Catalyzes the isomerization between 2-isopropylmalate and 3-isopropylmalate, via the formation of 2-isopropylmaleate.</text>
</comment>